<feature type="signal peptide" evidence="1">
    <location>
        <begin position="1"/>
        <end position="33"/>
    </location>
</feature>
<proteinExistence type="predicted"/>
<dbReference type="AlphaFoldDB" id="A0A6A6RGG8"/>
<protein>
    <recommendedName>
        <fullName evidence="4">Secreted protein</fullName>
    </recommendedName>
</protein>
<sequence>MGMSMATILQHLRLRRTTVCIILCAHVFSLHDAGTITDPEGPTYHSRAPRMNRWYVGGKKRIEEKLNFDSYTVYWNYLSNRMHTPDPGEQSTRG</sequence>
<accession>A0A6A6RGG8</accession>
<keyword evidence="1" id="KW-0732">Signal</keyword>
<evidence type="ECO:0008006" key="4">
    <source>
        <dbReference type="Google" id="ProtNLM"/>
    </source>
</evidence>
<reference evidence="2" key="1">
    <citation type="journal article" date="2020" name="Stud. Mycol.">
        <title>101 Dothideomycetes genomes: a test case for predicting lifestyles and emergence of pathogens.</title>
        <authorList>
            <person name="Haridas S."/>
            <person name="Albert R."/>
            <person name="Binder M."/>
            <person name="Bloem J."/>
            <person name="Labutti K."/>
            <person name="Salamov A."/>
            <person name="Andreopoulos B."/>
            <person name="Baker S."/>
            <person name="Barry K."/>
            <person name="Bills G."/>
            <person name="Bluhm B."/>
            <person name="Cannon C."/>
            <person name="Castanera R."/>
            <person name="Culley D."/>
            <person name="Daum C."/>
            <person name="Ezra D."/>
            <person name="Gonzalez J."/>
            <person name="Henrissat B."/>
            <person name="Kuo A."/>
            <person name="Liang C."/>
            <person name="Lipzen A."/>
            <person name="Lutzoni F."/>
            <person name="Magnuson J."/>
            <person name="Mondo S."/>
            <person name="Nolan M."/>
            <person name="Ohm R."/>
            <person name="Pangilinan J."/>
            <person name="Park H.-J."/>
            <person name="Ramirez L."/>
            <person name="Alfaro M."/>
            <person name="Sun H."/>
            <person name="Tritt A."/>
            <person name="Yoshinaga Y."/>
            <person name="Zwiers L.-H."/>
            <person name="Turgeon B."/>
            <person name="Goodwin S."/>
            <person name="Spatafora J."/>
            <person name="Crous P."/>
            <person name="Grigoriev I."/>
        </authorList>
    </citation>
    <scope>NUCLEOTIDE SEQUENCE</scope>
    <source>
        <strain evidence="2">CBS 473.64</strain>
    </source>
</reference>
<gene>
    <name evidence="2" type="ORF">P280DRAFT_474722</name>
</gene>
<organism evidence="2 3">
    <name type="scientific">Massarina eburnea CBS 473.64</name>
    <dbReference type="NCBI Taxonomy" id="1395130"/>
    <lineage>
        <taxon>Eukaryota</taxon>
        <taxon>Fungi</taxon>
        <taxon>Dikarya</taxon>
        <taxon>Ascomycota</taxon>
        <taxon>Pezizomycotina</taxon>
        <taxon>Dothideomycetes</taxon>
        <taxon>Pleosporomycetidae</taxon>
        <taxon>Pleosporales</taxon>
        <taxon>Massarineae</taxon>
        <taxon>Massarinaceae</taxon>
        <taxon>Massarina</taxon>
    </lineage>
</organism>
<name>A0A6A6RGG8_9PLEO</name>
<evidence type="ECO:0000313" key="2">
    <source>
        <dbReference type="EMBL" id="KAF2634312.1"/>
    </source>
</evidence>
<feature type="chain" id="PRO_5025569324" description="Secreted protein" evidence="1">
    <location>
        <begin position="34"/>
        <end position="94"/>
    </location>
</feature>
<evidence type="ECO:0000313" key="3">
    <source>
        <dbReference type="Proteomes" id="UP000799753"/>
    </source>
</evidence>
<evidence type="ECO:0000256" key="1">
    <source>
        <dbReference type="SAM" id="SignalP"/>
    </source>
</evidence>
<dbReference type="EMBL" id="MU006840">
    <property type="protein sequence ID" value="KAF2634312.1"/>
    <property type="molecule type" value="Genomic_DNA"/>
</dbReference>
<keyword evidence="3" id="KW-1185">Reference proteome</keyword>
<dbReference type="Proteomes" id="UP000799753">
    <property type="component" value="Unassembled WGS sequence"/>
</dbReference>